<accession>A0A1S8ACW7</accession>
<reference evidence="1" key="1">
    <citation type="submission" date="2016-12" db="EMBL/GenBank/DDBJ databases">
        <title>Transcriptomic, proteomic, and metabolomic analysis of Citrus limon response to graft inoculation by Candidatus Liberibacter asiaticus.</title>
        <authorList>
            <person name="Ramsey J."/>
            <person name="Chin E."/>
            <person name="Chavez J."/>
            <person name="Saha S."/>
            <person name="Mischuk D."/>
            <person name="Mahoney J."/>
            <person name="Mohr J."/>
            <person name="Robison F."/>
            <person name="Godfrey K."/>
            <person name="Levesque C."/>
            <person name="Foster L."/>
            <person name="Xu Y."/>
            <person name="Strickler S."/>
            <person name="Fernandez-Pozo N."/>
            <person name="Polek M.L."/>
            <person name="Giovannoni J."/>
            <person name="Mueller L.A."/>
            <person name="Slupsky C."/>
            <person name="Bruce J."/>
            <person name="Cilia M."/>
        </authorList>
    </citation>
    <scope>NUCLEOTIDE SEQUENCE</scope>
</reference>
<evidence type="ECO:0000313" key="1">
    <source>
        <dbReference type="EMBL" id="JAV45303.1"/>
    </source>
</evidence>
<dbReference type="AlphaFoldDB" id="A0A1S8ACW7"/>
<protein>
    <submittedName>
        <fullName evidence="1">Uncharacterized protein</fullName>
    </submittedName>
</protein>
<sequence length="135" mass="14909">MDLVMGSSSFKQPLLHFPSSSSSFYSQSSLLLCTNNARTKRRNRLSAMASMRPGDPKDNIFIRRKTILLVGISVLPLLNLRARALDGLAPSERGRWNLWGLVSGRGCLHELAAKKLCLCSAPLSYLVDQQAMFLG</sequence>
<proteinExistence type="predicted"/>
<organism evidence="1">
    <name type="scientific">Citrus limon</name>
    <name type="common">Lemon</name>
    <name type="synonym">Citrus medica var. limon</name>
    <dbReference type="NCBI Taxonomy" id="2708"/>
    <lineage>
        <taxon>Eukaryota</taxon>
        <taxon>Viridiplantae</taxon>
        <taxon>Streptophyta</taxon>
        <taxon>Embryophyta</taxon>
        <taxon>Tracheophyta</taxon>
        <taxon>Spermatophyta</taxon>
        <taxon>Magnoliopsida</taxon>
        <taxon>eudicotyledons</taxon>
        <taxon>Gunneridae</taxon>
        <taxon>Pentapetalae</taxon>
        <taxon>rosids</taxon>
        <taxon>malvids</taxon>
        <taxon>Sapindales</taxon>
        <taxon>Rutaceae</taxon>
        <taxon>Aurantioideae</taxon>
        <taxon>Citrus</taxon>
    </lineage>
</organism>
<name>A0A1S8ACW7_CITLI</name>
<dbReference type="EMBL" id="GFAY01000347">
    <property type="protein sequence ID" value="JAV45303.1"/>
    <property type="molecule type" value="Transcribed_RNA"/>
</dbReference>